<evidence type="ECO:0000313" key="2">
    <source>
        <dbReference type="EMBL" id="KAH3875730.1"/>
    </source>
</evidence>
<keyword evidence="3" id="KW-1185">Reference proteome</keyword>
<sequence length="98" mass="11859">MSVNDTWSTFEQLLKQLINQHIPSKFLSGNKVDKPWISKEIKAHQRRRNKLFNRQKETGRPKNRHRYRQAKATTKRLERQAYWHYVEDLIEVGDPDQT</sequence>
<dbReference type="EMBL" id="JAIWYP010000002">
    <property type="protein sequence ID" value="KAH3875730.1"/>
    <property type="molecule type" value="Genomic_DNA"/>
</dbReference>
<dbReference type="Proteomes" id="UP000828390">
    <property type="component" value="Unassembled WGS sequence"/>
</dbReference>
<accession>A0A9D4RR88</accession>
<reference evidence="2" key="2">
    <citation type="submission" date="2020-11" db="EMBL/GenBank/DDBJ databases">
        <authorList>
            <person name="McCartney M.A."/>
            <person name="Auch B."/>
            <person name="Kono T."/>
            <person name="Mallez S."/>
            <person name="Becker A."/>
            <person name="Gohl D.M."/>
            <person name="Silverstein K.A.T."/>
            <person name="Koren S."/>
            <person name="Bechman K.B."/>
            <person name="Herman A."/>
            <person name="Abrahante J.E."/>
            <person name="Garbe J."/>
        </authorList>
    </citation>
    <scope>NUCLEOTIDE SEQUENCE</scope>
    <source>
        <strain evidence="2">Duluth1</strain>
        <tissue evidence="2">Whole animal</tissue>
    </source>
</reference>
<feature type="region of interest" description="Disordered" evidence="1">
    <location>
        <begin position="52"/>
        <end position="73"/>
    </location>
</feature>
<evidence type="ECO:0000313" key="3">
    <source>
        <dbReference type="Proteomes" id="UP000828390"/>
    </source>
</evidence>
<proteinExistence type="predicted"/>
<comment type="caution">
    <text evidence="2">The sequence shown here is derived from an EMBL/GenBank/DDBJ whole genome shotgun (WGS) entry which is preliminary data.</text>
</comment>
<reference evidence="2" key="1">
    <citation type="journal article" date="2019" name="bioRxiv">
        <title>The Genome of the Zebra Mussel, Dreissena polymorpha: A Resource for Invasive Species Research.</title>
        <authorList>
            <person name="McCartney M.A."/>
            <person name="Auch B."/>
            <person name="Kono T."/>
            <person name="Mallez S."/>
            <person name="Zhang Y."/>
            <person name="Obille A."/>
            <person name="Becker A."/>
            <person name="Abrahante J.E."/>
            <person name="Garbe J."/>
            <person name="Badalamenti J.P."/>
            <person name="Herman A."/>
            <person name="Mangelson H."/>
            <person name="Liachko I."/>
            <person name="Sullivan S."/>
            <person name="Sone E.D."/>
            <person name="Koren S."/>
            <person name="Silverstein K.A.T."/>
            <person name="Beckman K.B."/>
            <person name="Gohl D.M."/>
        </authorList>
    </citation>
    <scope>NUCLEOTIDE SEQUENCE</scope>
    <source>
        <strain evidence="2">Duluth1</strain>
        <tissue evidence="2">Whole animal</tissue>
    </source>
</reference>
<dbReference type="AlphaFoldDB" id="A0A9D4RR88"/>
<gene>
    <name evidence="2" type="ORF">DPMN_039006</name>
</gene>
<evidence type="ECO:0000256" key="1">
    <source>
        <dbReference type="SAM" id="MobiDB-lite"/>
    </source>
</evidence>
<name>A0A9D4RR88_DREPO</name>
<protein>
    <submittedName>
        <fullName evidence="2">Uncharacterized protein</fullName>
    </submittedName>
</protein>
<organism evidence="2 3">
    <name type="scientific">Dreissena polymorpha</name>
    <name type="common">Zebra mussel</name>
    <name type="synonym">Mytilus polymorpha</name>
    <dbReference type="NCBI Taxonomy" id="45954"/>
    <lineage>
        <taxon>Eukaryota</taxon>
        <taxon>Metazoa</taxon>
        <taxon>Spiralia</taxon>
        <taxon>Lophotrochozoa</taxon>
        <taxon>Mollusca</taxon>
        <taxon>Bivalvia</taxon>
        <taxon>Autobranchia</taxon>
        <taxon>Heteroconchia</taxon>
        <taxon>Euheterodonta</taxon>
        <taxon>Imparidentia</taxon>
        <taxon>Neoheterodontei</taxon>
        <taxon>Myida</taxon>
        <taxon>Dreissenoidea</taxon>
        <taxon>Dreissenidae</taxon>
        <taxon>Dreissena</taxon>
    </lineage>
</organism>